<protein>
    <submittedName>
        <fullName evidence="1">Uncharacterized protein</fullName>
    </submittedName>
</protein>
<gene>
    <name evidence="1" type="ORF">CLV52_0552</name>
</gene>
<evidence type="ECO:0000313" key="2">
    <source>
        <dbReference type="Proteomes" id="UP000295344"/>
    </source>
</evidence>
<dbReference type="Proteomes" id="UP000295344">
    <property type="component" value="Unassembled WGS sequence"/>
</dbReference>
<dbReference type="AlphaFoldDB" id="A0A4V3EB19"/>
<sequence>MKFSVPAGNALVFIDADGGLLETPLLHSVDRDVTSGPDAPAASV</sequence>
<evidence type="ECO:0000313" key="1">
    <source>
        <dbReference type="EMBL" id="TDS80004.1"/>
    </source>
</evidence>
<name>A0A4V3EB19_9MICO</name>
<accession>A0A4V3EB19</accession>
<organism evidence="1 2">
    <name type="scientific">Amnibacterium kyonggiense</name>
    <dbReference type="NCBI Taxonomy" id="595671"/>
    <lineage>
        <taxon>Bacteria</taxon>
        <taxon>Bacillati</taxon>
        <taxon>Actinomycetota</taxon>
        <taxon>Actinomycetes</taxon>
        <taxon>Micrococcales</taxon>
        <taxon>Microbacteriaceae</taxon>
        <taxon>Amnibacterium</taxon>
    </lineage>
</organism>
<comment type="caution">
    <text evidence="1">The sequence shown here is derived from an EMBL/GenBank/DDBJ whole genome shotgun (WGS) entry which is preliminary data.</text>
</comment>
<proteinExistence type="predicted"/>
<reference evidence="1 2" key="1">
    <citation type="submission" date="2019-03" db="EMBL/GenBank/DDBJ databases">
        <title>Genomic Encyclopedia of Archaeal and Bacterial Type Strains, Phase II (KMG-II): from individual species to whole genera.</title>
        <authorList>
            <person name="Goeker M."/>
        </authorList>
    </citation>
    <scope>NUCLEOTIDE SEQUENCE [LARGE SCALE GENOMIC DNA]</scope>
    <source>
        <strain evidence="1 2">DSM 24782</strain>
    </source>
</reference>
<dbReference type="EMBL" id="SOAM01000001">
    <property type="protein sequence ID" value="TDS80004.1"/>
    <property type="molecule type" value="Genomic_DNA"/>
</dbReference>
<keyword evidence="2" id="KW-1185">Reference proteome</keyword>